<comment type="caution">
    <text evidence="2">The sequence shown here is derived from an EMBL/GenBank/DDBJ whole genome shotgun (WGS) entry which is preliminary data.</text>
</comment>
<name>A0A409WDB9_9AGAR</name>
<reference evidence="2 3" key="1">
    <citation type="journal article" date="2018" name="Evol. Lett.">
        <title>Horizontal gene cluster transfer increased hallucinogenic mushroom diversity.</title>
        <authorList>
            <person name="Reynolds H.T."/>
            <person name="Vijayakumar V."/>
            <person name="Gluck-Thaler E."/>
            <person name="Korotkin H.B."/>
            <person name="Matheny P.B."/>
            <person name="Slot J.C."/>
        </authorList>
    </citation>
    <scope>NUCLEOTIDE SEQUENCE [LARGE SCALE GENOMIC DNA]</scope>
    <source>
        <strain evidence="2 3">SRW20</strain>
    </source>
</reference>
<keyword evidence="3" id="KW-1185">Reference proteome</keyword>
<accession>A0A409WDB9</accession>
<evidence type="ECO:0000313" key="3">
    <source>
        <dbReference type="Proteomes" id="UP000284706"/>
    </source>
</evidence>
<feature type="region of interest" description="Disordered" evidence="1">
    <location>
        <begin position="152"/>
        <end position="231"/>
    </location>
</feature>
<dbReference type="Proteomes" id="UP000284706">
    <property type="component" value="Unassembled WGS sequence"/>
</dbReference>
<feature type="region of interest" description="Disordered" evidence="1">
    <location>
        <begin position="1"/>
        <end position="77"/>
    </location>
</feature>
<feature type="region of interest" description="Disordered" evidence="1">
    <location>
        <begin position="98"/>
        <end position="119"/>
    </location>
</feature>
<feature type="compositionally biased region" description="Pro residues" evidence="1">
    <location>
        <begin position="305"/>
        <end position="321"/>
    </location>
</feature>
<organism evidence="2 3">
    <name type="scientific">Gymnopilus dilepis</name>
    <dbReference type="NCBI Taxonomy" id="231916"/>
    <lineage>
        <taxon>Eukaryota</taxon>
        <taxon>Fungi</taxon>
        <taxon>Dikarya</taxon>
        <taxon>Basidiomycota</taxon>
        <taxon>Agaricomycotina</taxon>
        <taxon>Agaricomycetes</taxon>
        <taxon>Agaricomycetidae</taxon>
        <taxon>Agaricales</taxon>
        <taxon>Agaricineae</taxon>
        <taxon>Hymenogastraceae</taxon>
        <taxon>Gymnopilus</taxon>
    </lineage>
</organism>
<protein>
    <submittedName>
        <fullName evidence="2">Uncharacterized protein</fullName>
    </submittedName>
</protein>
<sequence length="371" mass="41117">MFRSRTKVTPLDLSKLKKRKDHPSPSLNQSDEQDASISPSSSPASSASSQGSDYTLFTTPSPSESEETRCSPPARAPKAFLRNSRVFRLSMSKTRGEFSPIVISDPGPSPPRIYNKNKILPPTPEDIALSESGFQYPLTFWDLEQWDSSLNVDVTDHDSDPDPDSPSSMQFTIGVNLDPDDDEGGQQFYIIHHKSDQRFSRQTAPVDANPDPDDSKYDYHSEEDDEEDDDDDADRQFLFEVLKRSGQLWLDTNRASLLLFRLPLPDADTGQMHSGQWLDQDRAPLSPSQIPLPEGDGETSSAPTSPSPSPSSIPNPSPSPRLPRSDPKRQNRSGGLFVWSPTEGSYVQVKTPDCSDANSKCKHDADCEMSE</sequence>
<dbReference type="AlphaFoldDB" id="A0A409WDB9"/>
<proteinExistence type="predicted"/>
<feature type="compositionally biased region" description="Low complexity" evidence="1">
    <location>
        <begin position="35"/>
        <end position="49"/>
    </location>
</feature>
<evidence type="ECO:0000256" key="1">
    <source>
        <dbReference type="SAM" id="MobiDB-lite"/>
    </source>
</evidence>
<feature type="compositionally biased region" description="Basic and acidic residues" evidence="1">
    <location>
        <begin position="359"/>
        <end position="371"/>
    </location>
</feature>
<dbReference type="EMBL" id="NHYE01005149">
    <property type="protein sequence ID" value="PPQ76525.1"/>
    <property type="molecule type" value="Genomic_DNA"/>
</dbReference>
<feature type="compositionally biased region" description="Polar residues" evidence="1">
    <location>
        <begin position="50"/>
        <end position="63"/>
    </location>
</feature>
<dbReference type="InParanoid" id="A0A409WDB9"/>
<feature type="compositionally biased region" description="Acidic residues" evidence="1">
    <location>
        <begin position="221"/>
        <end position="231"/>
    </location>
</feature>
<gene>
    <name evidence="2" type="ORF">CVT26_013360</name>
</gene>
<feature type="region of interest" description="Disordered" evidence="1">
    <location>
        <begin position="271"/>
        <end position="371"/>
    </location>
</feature>
<evidence type="ECO:0000313" key="2">
    <source>
        <dbReference type="EMBL" id="PPQ76525.1"/>
    </source>
</evidence>